<keyword evidence="1" id="KW-0472">Membrane</keyword>
<comment type="caution">
    <text evidence="2">The sequence shown here is derived from an EMBL/GenBank/DDBJ whole genome shotgun (WGS) entry which is preliminary data.</text>
</comment>
<keyword evidence="1" id="KW-1133">Transmembrane helix</keyword>
<feature type="transmembrane region" description="Helical" evidence="1">
    <location>
        <begin position="234"/>
        <end position="255"/>
    </location>
</feature>
<reference evidence="2" key="1">
    <citation type="submission" date="2020-10" db="EMBL/GenBank/DDBJ databases">
        <authorList>
            <person name="Gilroy R."/>
        </authorList>
    </citation>
    <scope>NUCLEOTIDE SEQUENCE</scope>
    <source>
        <strain evidence="2">ChiSjej6B24-2974</strain>
    </source>
</reference>
<dbReference type="AlphaFoldDB" id="A0A9D0ZJQ3"/>
<gene>
    <name evidence="2" type="ORF">IAA52_00205</name>
</gene>
<dbReference type="Proteomes" id="UP000824260">
    <property type="component" value="Unassembled WGS sequence"/>
</dbReference>
<sequence length="273" mass="29286">MSLCWLEIKRVCKSASYIAAVAVLVLFAYFQDVLPPPELISAPGVQVENDLARHVVAAEDYALIRDVDRFSGAHARLFASRIGSVLAVLCAFPAAALFLHDRHGSRVAVYARQASSWKLALSRYAALVVAMFLPVAVMALTLTCVAAMDYGVGNVDLLSYSKYALFWLLPTIMLSTGVGMLPAALGLPLGPLLTLLWGWMARSAPAFSYGSLLAPRHEALGETARFLEGLGELACGRAAAALLGLALLLLTALAVEWKRRGRGYVLLCRSHAA</sequence>
<evidence type="ECO:0000313" key="3">
    <source>
        <dbReference type="Proteomes" id="UP000824260"/>
    </source>
</evidence>
<dbReference type="EMBL" id="DVFZ01000005">
    <property type="protein sequence ID" value="HIQ81506.1"/>
    <property type="molecule type" value="Genomic_DNA"/>
</dbReference>
<name>A0A9D0ZJQ3_9FIRM</name>
<accession>A0A9D0ZJQ3</accession>
<proteinExistence type="predicted"/>
<evidence type="ECO:0000313" key="2">
    <source>
        <dbReference type="EMBL" id="HIQ81506.1"/>
    </source>
</evidence>
<organism evidence="2 3">
    <name type="scientific">Candidatus Pullichristensenella stercorigallinarum</name>
    <dbReference type="NCBI Taxonomy" id="2840909"/>
    <lineage>
        <taxon>Bacteria</taxon>
        <taxon>Bacillati</taxon>
        <taxon>Bacillota</taxon>
        <taxon>Clostridia</taxon>
        <taxon>Candidatus Pullichristensenella</taxon>
    </lineage>
</organism>
<evidence type="ECO:0000256" key="1">
    <source>
        <dbReference type="SAM" id="Phobius"/>
    </source>
</evidence>
<keyword evidence="1" id="KW-0812">Transmembrane</keyword>
<feature type="transmembrane region" description="Helical" evidence="1">
    <location>
        <begin position="163"/>
        <end position="185"/>
    </location>
</feature>
<feature type="transmembrane region" description="Helical" evidence="1">
    <location>
        <begin position="78"/>
        <end position="100"/>
    </location>
</feature>
<reference evidence="2" key="2">
    <citation type="journal article" date="2021" name="PeerJ">
        <title>Extensive microbial diversity within the chicken gut microbiome revealed by metagenomics and culture.</title>
        <authorList>
            <person name="Gilroy R."/>
            <person name="Ravi A."/>
            <person name="Getino M."/>
            <person name="Pursley I."/>
            <person name="Horton D.L."/>
            <person name="Alikhan N.F."/>
            <person name="Baker D."/>
            <person name="Gharbi K."/>
            <person name="Hall N."/>
            <person name="Watson M."/>
            <person name="Adriaenssens E.M."/>
            <person name="Foster-Nyarko E."/>
            <person name="Jarju S."/>
            <person name="Secka A."/>
            <person name="Antonio M."/>
            <person name="Oren A."/>
            <person name="Chaudhuri R.R."/>
            <person name="La Ragione R."/>
            <person name="Hildebrand F."/>
            <person name="Pallen M.J."/>
        </authorList>
    </citation>
    <scope>NUCLEOTIDE SEQUENCE</scope>
    <source>
        <strain evidence="2">ChiSjej6B24-2974</strain>
    </source>
</reference>
<protein>
    <submittedName>
        <fullName evidence="2">Uncharacterized protein</fullName>
    </submittedName>
</protein>
<feature type="transmembrane region" description="Helical" evidence="1">
    <location>
        <begin position="121"/>
        <end position="148"/>
    </location>
</feature>
<feature type="transmembrane region" description="Helical" evidence="1">
    <location>
        <begin position="12"/>
        <end position="30"/>
    </location>
</feature>